<name>A0A8J2WLI5_9CRUS</name>
<proteinExistence type="inferred from homology"/>
<comment type="similarity">
    <text evidence="1">Belongs to the AB hydrolase superfamily. Lipase family.</text>
</comment>
<feature type="domain" description="Partial AB-hydrolase lipase" evidence="7">
    <location>
        <begin position="1021"/>
        <end position="1081"/>
    </location>
</feature>
<feature type="domain" description="Partial AB-hydrolase lipase" evidence="7">
    <location>
        <begin position="620"/>
        <end position="681"/>
    </location>
</feature>
<dbReference type="GO" id="GO:0016042">
    <property type="term" value="P:lipid catabolic process"/>
    <property type="evidence" value="ECO:0007669"/>
    <property type="project" value="UniProtKB-KW"/>
</dbReference>
<evidence type="ECO:0000313" key="8">
    <source>
        <dbReference type="EMBL" id="CAH0110511.1"/>
    </source>
</evidence>
<keyword evidence="2" id="KW-0732">Signal</keyword>
<dbReference type="SUPFAM" id="SSF53474">
    <property type="entry name" value="alpha/beta-Hydrolases"/>
    <property type="match status" value="3"/>
</dbReference>
<organism evidence="8 9">
    <name type="scientific">Daphnia galeata</name>
    <dbReference type="NCBI Taxonomy" id="27404"/>
    <lineage>
        <taxon>Eukaryota</taxon>
        <taxon>Metazoa</taxon>
        <taxon>Ecdysozoa</taxon>
        <taxon>Arthropoda</taxon>
        <taxon>Crustacea</taxon>
        <taxon>Branchiopoda</taxon>
        <taxon>Diplostraca</taxon>
        <taxon>Cladocera</taxon>
        <taxon>Anomopoda</taxon>
        <taxon>Daphniidae</taxon>
        <taxon>Daphnia</taxon>
    </lineage>
</organism>
<evidence type="ECO:0000256" key="3">
    <source>
        <dbReference type="ARBA" id="ARBA00022801"/>
    </source>
</evidence>
<keyword evidence="4" id="KW-0442">Lipid degradation</keyword>
<evidence type="ECO:0000313" key="9">
    <source>
        <dbReference type="Proteomes" id="UP000789390"/>
    </source>
</evidence>
<dbReference type="InterPro" id="IPR006693">
    <property type="entry name" value="AB_hydrolase_lipase"/>
</dbReference>
<reference evidence="8" key="1">
    <citation type="submission" date="2021-11" db="EMBL/GenBank/DDBJ databases">
        <authorList>
            <person name="Schell T."/>
        </authorList>
    </citation>
    <scope>NUCLEOTIDE SEQUENCE</scope>
    <source>
        <strain evidence="8">M5</strain>
    </source>
</reference>
<keyword evidence="3" id="KW-0378">Hydrolase</keyword>
<dbReference type="PANTHER" id="PTHR11005">
    <property type="entry name" value="LYSOSOMAL ACID LIPASE-RELATED"/>
    <property type="match status" value="1"/>
</dbReference>
<evidence type="ECO:0000256" key="5">
    <source>
        <dbReference type="ARBA" id="ARBA00023098"/>
    </source>
</evidence>
<dbReference type="Pfam" id="PF04083">
    <property type="entry name" value="Abhydro_lipase"/>
    <property type="match status" value="3"/>
</dbReference>
<dbReference type="FunFam" id="3.40.50.1820:FF:000021">
    <property type="entry name" value="Lipase"/>
    <property type="match status" value="3"/>
</dbReference>
<sequence length="1391" mass="157652">MSIVLLPVMQVWNYNDDGFRRMLRFSSMVGIFWWWCCLLLLTSASLDATSTNNSSNDSSSSSSSRMFGGFLFRRRTNQVPDNNINVEEEEFTQDWTLDDAEDKTFHSDDVRLPFDPEAYMTSPEIIRNRGYPLEIHHVTTGDGYILELHRIPPRHNGLSPLNGTTGRIHDYEATEGKGRPVFLQHGVFSSSACWLLNPSHRSLAFRLADLGYDVWMGNTRGNIYSRNHVELDPDQDPEFWQYSWDEIGYYDIPACIHFVLAVTGWDKLVYAGHSLGTGLFFIAMIQHPELNSKVHRMLALAPISSKHNLRSPFRLVSPIIARLAVVMDKMPKKAIFDQDMTLRTFQKRLCERNFFKASFCRDILFLIAGANPDNFDLNLLPSVNAHLFQGTSIRVIAQFAQHYNTGKEIFQHYDLGKKANLEVYGTPDPAVYDMSKVTAPVYLYYGLNDLISTREVIRPPQESLPFLYSLRQPGTSSHFPIARVLTGSASVLVSPSRRSYTRWGSFIIVLPGAKTIKSANLLRFIDLIENFYHNNNNASEHFVIFKLCAMWSICIIPNAFVIPVLLLLLLPIPSSVWGTLPFGNRNGESGVSSGGFGGVGGGRRNNPRLPVSPEAYMSSPEIIIYRGYPVELHTVLTEDGYLLGIHRIPYGRTALSRQKGPKRPVFLQHGLLNSDADWLINPTDRALAFILADRGFDVWLGNARGNAYSKRHVSLDVNEEEFWDFSWDEIGRYDIPACINYVLRKTGSRKLTYIGHSMGTAVFWVAMITNPHLNSQIEVMMALAPAASVANVKSFVRLSAAFVDPIETFLRLIRTRAFLPNTGIHRRIREVFCERTLKEATMCRNLIFLIAGADPHNFNITALPVISGHNPSGTSVRTVSQFAKSFNLGQTFTKYDYGPQGNFEHYGQGIPPEYNLKLVTAPVYLFWGENDLLTTPEDVAWLASKLPNLKASIRVDYPYFNHWDFLWSVNVNELLYNRVLSLLPSPYYAVPNSDNNVALPSNVTRTARVNDRLDEGKLTTVEIISKRGYPVEIHKVTTGDGYILELHRIPSGKGQVPNPHLKKKVVFLQHGFLCSDNVWLITRNDQALAYILADTGLYDVWLGNARGNTYSRKHVNLDPSQEEFWNFSFDEIGNYDIPAVISYVLAKTGRSTMSWIGHSMGSGTFFICMSLHPELNSKIDVMIALAPASSLAKSKTSIRFLAPFVNQWLTFFRFFEVRLYQEVDSVWNHFRKTFCGPNLFLRYSICRNTLFVATGDDYRDLDVKLLPVIDGHNPAGTSVKTAAHFAQIYNADGQTFQRYDFGPLENQIRYGQSTPPEYDLSKVTCPVFLFWSQNDKVITPESVDWLASRLGNVKASIQIEDPLWNHMDYLFSPDARRLLYDKIIPILQTTG</sequence>
<evidence type="ECO:0000256" key="6">
    <source>
        <dbReference type="ARBA" id="ARBA00023180"/>
    </source>
</evidence>
<keyword evidence="9" id="KW-1185">Reference proteome</keyword>
<dbReference type="OrthoDB" id="9974421at2759"/>
<dbReference type="Proteomes" id="UP000789390">
    <property type="component" value="Unassembled WGS sequence"/>
</dbReference>
<keyword evidence="5" id="KW-0443">Lipid metabolism</keyword>
<keyword evidence="6" id="KW-0325">Glycoprotein</keyword>
<protein>
    <recommendedName>
        <fullName evidence="7">Partial AB-hydrolase lipase domain-containing protein</fullName>
    </recommendedName>
</protein>
<dbReference type="InterPro" id="IPR029058">
    <property type="entry name" value="AB_hydrolase_fold"/>
</dbReference>
<evidence type="ECO:0000256" key="4">
    <source>
        <dbReference type="ARBA" id="ARBA00022963"/>
    </source>
</evidence>
<dbReference type="EMBL" id="CAKKLH010000303">
    <property type="protein sequence ID" value="CAH0110511.1"/>
    <property type="molecule type" value="Genomic_DNA"/>
</dbReference>
<evidence type="ECO:0000256" key="1">
    <source>
        <dbReference type="ARBA" id="ARBA00010701"/>
    </source>
</evidence>
<accession>A0A8J2WLI5</accession>
<evidence type="ECO:0000256" key="2">
    <source>
        <dbReference type="ARBA" id="ARBA00022729"/>
    </source>
</evidence>
<dbReference type="GO" id="GO:0016787">
    <property type="term" value="F:hydrolase activity"/>
    <property type="evidence" value="ECO:0007669"/>
    <property type="project" value="UniProtKB-KW"/>
</dbReference>
<comment type="caution">
    <text evidence="8">The sequence shown here is derived from an EMBL/GenBank/DDBJ whole genome shotgun (WGS) entry which is preliminary data.</text>
</comment>
<dbReference type="Gene3D" id="3.40.50.1820">
    <property type="entry name" value="alpha/beta hydrolase"/>
    <property type="match status" value="3"/>
</dbReference>
<evidence type="ECO:0000259" key="7">
    <source>
        <dbReference type="Pfam" id="PF04083"/>
    </source>
</evidence>
<gene>
    <name evidence="8" type="ORF">DGAL_LOCUS14080</name>
</gene>
<feature type="domain" description="Partial AB-hydrolase lipase" evidence="7">
    <location>
        <begin position="123"/>
        <end position="197"/>
    </location>
</feature>